<dbReference type="PROSITE" id="PS51257">
    <property type="entry name" value="PROKAR_LIPOPROTEIN"/>
    <property type="match status" value="1"/>
</dbReference>
<proteinExistence type="predicted"/>
<dbReference type="AlphaFoldDB" id="A0A975AR91"/>
<evidence type="ECO:0000256" key="2">
    <source>
        <dbReference type="SAM" id="SignalP"/>
    </source>
</evidence>
<dbReference type="Proteomes" id="UP000639274">
    <property type="component" value="Chromosome"/>
</dbReference>
<name>A0A975AR91_9GAMM</name>
<evidence type="ECO:0000313" key="3">
    <source>
        <dbReference type="EMBL" id="QSX77422.1"/>
    </source>
</evidence>
<organism evidence="3 4">
    <name type="scientific">Agrilutibacter solisilvae</name>
    <dbReference type="NCBI Taxonomy" id="2763317"/>
    <lineage>
        <taxon>Bacteria</taxon>
        <taxon>Pseudomonadati</taxon>
        <taxon>Pseudomonadota</taxon>
        <taxon>Gammaproteobacteria</taxon>
        <taxon>Lysobacterales</taxon>
        <taxon>Lysobacteraceae</taxon>
        <taxon>Agrilutibacter</taxon>
    </lineage>
</organism>
<keyword evidence="4" id="KW-1185">Reference proteome</keyword>
<evidence type="ECO:0000256" key="1">
    <source>
        <dbReference type="SAM" id="MobiDB-lite"/>
    </source>
</evidence>
<keyword evidence="2" id="KW-0732">Signal</keyword>
<gene>
    <name evidence="3" type="ORF">I8J32_011710</name>
</gene>
<dbReference type="EMBL" id="CP071518">
    <property type="protein sequence ID" value="QSX77422.1"/>
    <property type="molecule type" value="Genomic_DNA"/>
</dbReference>
<reference evidence="3 4" key="1">
    <citation type="submission" date="2021-03" db="EMBL/GenBank/DDBJ databases">
        <title>Lysobacter sp. nov. isolated from soil of gangwondo yeongwol, south Korea.</title>
        <authorList>
            <person name="Kim K.R."/>
            <person name="Kim K.H."/>
            <person name="Jeon C.O."/>
        </authorList>
    </citation>
    <scope>NUCLEOTIDE SEQUENCE [LARGE SCALE GENOMIC DNA]</scope>
    <source>
        <strain evidence="3 4">R19</strain>
    </source>
</reference>
<feature type="signal peptide" evidence="2">
    <location>
        <begin position="1"/>
        <end position="36"/>
    </location>
</feature>
<evidence type="ECO:0000313" key="4">
    <source>
        <dbReference type="Proteomes" id="UP000639274"/>
    </source>
</evidence>
<sequence length="179" mass="18719">MNNARSNAARPKLARSNVVRSIAGCALLALALTACGKDKADPQEDSSVISSATAKAVAEARKEIHEGNITISNHGNGQNLPKAEITPKGDLLIEGKPVTINAEQRALLLQYRGHVASVAEAGVEIGMQGADLGRQGDGRSREGTVLGQVREGNREVRGSPDAQDQGQRRQALRAPAGDA</sequence>
<protein>
    <submittedName>
        <fullName evidence="3">Uncharacterized protein</fullName>
    </submittedName>
</protein>
<accession>A0A975AR91</accession>
<dbReference type="RefSeq" id="WP_207526568.1">
    <property type="nucleotide sequence ID" value="NZ_CP071518.1"/>
</dbReference>
<feature type="chain" id="PRO_5036940922" evidence="2">
    <location>
        <begin position="37"/>
        <end position="179"/>
    </location>
</feature>
<feature type="region of interest" description="Disordered" evidence="1">
    <location>
        <begin position="129"/>
        <end position="179"/>
    </location>
</feature>
<dbReference type="KEGG" id="lsf:I8J32_011710"/>